<dbReference type="Proteomes" id="UP000823771">
    <property type="component" value="Unassembled WGS sequence"/>
</dbReference>
<dbReference type="PANTHER" id="PTHR46401">
    <property type="entry name" value="GLYCOSYLTRANSFERASE WBBK-RELATED"/>
    <property type="match status" value="1"/>
</dbReference>
<dbReference type="PANTHER" id="PTHR46401:SF2">
    <property type="entry name" value="GLYCOSYLTRANSFERASE WBBK-RELATED"/>
    <property type="match status" value="1"/>
</dbReference>
<dbReference type="AlphaFoldDB" id="A0A9D9NMG7"/>
<evidence type="ECO:0000259" key="2">
    <source>
        <dbReference type="Pfam" id="PF00534"/>
    </source>
</evidence>
<gene>
    <name evidence="3" type="ORF">IAB80_08320</name>
</gene>
<dbReference type="GO" id="GO:0009103">
    <property type="term" value="P:lipopolysaccharide biosynthetic process"/>
    <property type="evidence" value="ECO:0007669"/>
    <property type="project" value="TreeGrafter"/>
</dbReference>
<reference evidence="3" key="1">
    <citation type="submission" date="2020-10" db="EMBL/GenBank/DDBJ databases">
        <authorList>
            <person name="Gilroy R."/>
        </authorList>
    </citation>
    <scope>NUCLEOTIDE SEQUENCE</scope>
    <source>
        <strain evidence="3">2478</strain>
    </source>
</reference>
<dbReference type="Gene3D" id="3.40.50.2000">
    <property type="entry name" value="Glycogen Phosphorylase B"/>
    <property type="match status" value="2"/>
</dbReference>
<evidence type="ECO:0000313" key="3">
    <source>
        <dbReference type="EMBL" id="MBO8478876.1"/>
    </source>
</evidence>
<accession>A0A9D9NMG7</accession>
<comment type="caution">
    <text evidence="3">The sequence shown here is derived from an EMBL/GenBank/DDBJ whole genome shotgun (WGS) entry which is preliminary data.</text>
</comment>
<name>A0A9D9NMG7_9BACT</name>
<proteinExistence type="predicted"/>
<dbReference type="EMBL" id="JADILZ010000079">
    <property type="protein sequence ID" value="MBO8478876.1"/>
    <property type="molecule type" value="Genomic_DNA"/>
</dbReference>
<dbReference type="InterPro" id="IPR001296">
    <property type="entry name" value="Glyco_trans_1"/>
</dbReference>
<reference evidence="3" key="2">
    <citation type="journal article" date="2021" name="PeerJ">
        <title>Extensive microbial diversity within the chicken gut microbiome revealed by metagenomics and culture.</title>
        <authorList>
            <person name="Gilroy R."/>
            <person name="Ravi A."/>
            <person name="Getino M."/>
            <person name="Pursley I."/>
            <person name="Horton D.L."/>
            <person name="Alikhan N.F."/>
            <person name="Baker D."/>
            <person name="Gharbi K."/>
            <person name="Hall N."/>
            <person name="Watson M."/>
            <person name="Adriaenssens E.M."/>
            <person name="Foster-Nyarko E."/>
            <person name="Jarju S."/>
            <person name="Secka A."/>
            <person name="Antonio M."/>
            <person name="Oren A."/>
            <person name="Chaudhuri R.R."/>
            <person name="La Ragione R."/>
            <person name="Hildebrand F."/>
            <person name="Pallen M.J."/>
        </authorList>
    </citation>
    <scope>NUCLEOTIDE SEQUENCE</scope>
    <source>
        <strain evidence="3">2478</strain>
    </source>
</reference>
<protein>
    <submittedName>
        <fullName evidence="3">Glycosyltransferase family 4 protein</fullName>
    </submittedName>
</protein>
<sequence>MDVSKKEKVAFVAVRYGKEINGGAEMHCRMLAERLAGKYAVEVITTCVNDYVTGGNQYAPGDEILNGVLIHRFPVAPSDSTPWEYWFRRSKPPRRLRHLMYRIRILRLFADIFPVWTWRLHDDIEERKHHVFYSEEMNDFILAHKNSYKAIIALTADYGPFYFTAMLAGERMIGIPTMHNARASFRVSLTQAFPRISYMGFNTPEEEKLARNIFGKNLKDCGIISTGIDIPEPDDWESVKKRFSLPDRYIVYVGRIKRAKVGKLLSYYRSYRRYERKDIPALVMVGGSMEFIGLPEGVIFTGFVTDAQRRAILQHSSLLINSSKHESLSLVLLEALYDKVPALVNGHCNVLKGHAIRSGGAVKYYTNRFNFCRRLHEILHDRDMREEMIRRGKAYITENYDWEVIMRRLEKAIELVAGKLPAGQEIG</sequence>
<dbReference type="CDD" id="cd03801">
    <property type="entry name" value="GT4_PimA-like"/>
    <property type="match status" value="1"/>
</dbReference>
<dbReference type="Pfam" id="PF00534">
    <property type="entry name" value="Glycos_transf_1"/>
    <property type="match status" value="1"/>
</dbReference>
<feature type="domain" description="Glycosyl transferase family 1" evidence="2">
    <location>
        <begin position="241"/>
        <end position="393"/>
    </location>
</feature>
<evidence type="ECO:0000313" key="4">
    <source>
        <dbReference type="Proteomes" id="UP000823771"/>
    </source>
</evidence>
<dbReference type="GO" id="GO:0016757">
    <property type="term" value="F:glycosyltransferase activity"/>
    <property type="evidence" value="ECO:0007669"/>
    <property type="project" value="InterPro"/>
</dbReference>
<keyword evidence="1" id="KW-0808">Transferase</keyword>
<organism evidence="3 4">
    <name type="scientific">Candidatus Cryptobacteroides excrementipullorum</name>
    <dbReference type="NCBI Taxonomy" id="2840761"/>
    <lineage>
        <taxon>Bacteria</taxon>
        <taxon>Pseudomonadati</taxon>
        <taxon>Bacteroidota</taxon>
        <taxon>Bacteroidia</taxon>
        <taxon>Bacteroidales</taxon>
        <taxon>Candidatus Cryptobacteroides</taxon>
    </lineage>
</organism>
<dbReference type="SUPFAM" id="SSF53756">
    <property type="entry name" value="UDP-Glycosyltransferase/glycogen phosphorylase"/>
    <property type="match status" value="1"/>
</dbReference>
<evidence type="ECO:0000256" key="1">
    <source>
        <dbReference type="ARBA" id="ARBA00022679"/>
    </source>
</evidence>